<dbReference type="Gene3D" id="3.10.50.40">
    <property type="match status" value="2"/>
</dbReference>
<dbReference type="EMBL" id="AANZ01000019">
    <property type="protein sequence ID" value="EAQ78634.1"/>
    <property type="molecule type" value="Genomic_DNA"/>
</dbReference>
<name>A3ZXR9_9BACT</name>
<dbReference type="PANTHER" id="PTHR47245">
    <property type="entry name" value="PEPTIDYLPROLYL ISOMERASE"/>
    <property type="match status" value="1"/>
</dbReference>
<protein>
    <recommendedName>
        <fullName evidence="2">peptidylprolyl isomerase</fullName>
        <ecNumber evidence="2">5.2.1.8</ecNumber>
    </recommendedName>
</protein>
<dbReference type="SUPFAM" id="SSF54534">
    <property type="entry name" value="FKBP-like"/>
    <property type="match status" value="2"/>
</dbReference>
<dbReference type="SUPFAM" id="SSF109998">
    <property type="entry name" value="Triger factor/SurA peptide-binding domain-like"/>
    <property type="match status" value="2"/>
</dbReference>
<dbReference type="Proteomes" id="UP000004358">
    <property type="component" value="Unassembled WGS sequence"/>
</dbReference>
<dbReference type="Pfam" id="PF00639">
    <property type="entry name" value="Rotamase"/>
    <property type="match status" value="2"/>
</dbReference>
<comment type="catalytic activity">
    <reaction evidence="1">
        <text>[protein]-peptidylproline (omega=180) = [protein]-peptidylproline (omega=0)</text>
        <dbReference type="Rhea" id="RHEA:16237"/>
        <dbReference type="Rhea" id="RHEA-COMP:10747"/>
        <dbReference type="Rhea" id="RHEA-COMP:10748"/>
        <dbReference type="ChEBI" id="CHEBI:83833"/>
        <dbReference type="ChEBI" id="CHEBI:83834"/>
        <dbReference type="EC" id="5.2.1.8"/>
    </reaction>
</comment>
<feature type="domain" description="PpiC" evidence="8">
    <location>
        <begin position="461"/>
        <end position="554"/>
    </location>
</feature>
<evidence type="ECO:0000313" key="9">
    <source>
        <dbReference type="EMBL" id="EAQ78634.1"/>
    </source>
</evidence>
<keyword evidence="5 6" id="KW-0413">Isomerase</keyword>
<dbReference type="Gene3D" id="1.10.4030.10">
    <property type="entry name" value="Porin chaperone SurA, peptide-binding domain"/>
    <property type="match status" value="1"/>
</dbReference>
<sequence>MTEYRNAHRTTWAIIAGGFVLVAVGVIAIRNLGGENDALAQQPQVGAKGVAPQGNSAPQIKTVAVVNREPITRDELGREAARRFGDEVLESVINKHLIAEECHKRGIQITQTEIDAEIEASAKKFGLSVDRWLGLLKDERNVSPAQYRSDIVWPTMALRRLAADRLEVTQEEFSKAWQTEFGPKVKCRMISVSDRALAEELRAKAAADPDVFADMAKDFSEDPNSAAARGLIPPIRMNMGTPEVESLVFALKDGEVSQVLFIAGQYLIFKCESHLPPTEVDPMKQPEIQNRMVEAIREQKLRSSAGDVYEELQEKAQVEKIWSDPAKRQQNPGVVATLNGQQIMLDELQEECITRHGIDVLEGEINRRLLQQALKSKNLEVTEQDLNDEISRAADSYGFLKEDGSPDYEAWLEEVTQEQSVTVEVYVRDAVWPTVALKKLVSDKVIVSEEDIQKGFEANYGERVQVLAIVLDNQRRAQEVWDMARKNPSEQFFGELARQYSIEPVSKNNDGQVPPIRRNGGQPKLEEEAFRLQPGELSSIVNIGRQSLILKAMGRTKPTITDVNDVRDELVKDIHEKKIRLEMAKQFDALKEEAQIDNFLANTTQMGKKLEAAARQQPTR</sequence>
<feature type="transmembrane region" description="Helical" evidence="7">
    <location>
        <begin position="12"/>
        <end position="33"/>
    </location>
</feature>
<evidence type="ECO:0000256" key="7">
    <source>
        <dbReference type="SAM" id="Phobius"/>
    </source>
</evidence>
<dbReference type="InterPro" id="IPR027304">
    <property type="entry name" value="Trigger_fact/SurA_dom_sf"/>
</dbReference>
<evidence type="ECO:0000259" key="8">
    <source>
        <dbReference type="PROSITE" id="PS50198"/>
    </source>
</evidence>
<keyword evidence="7" id="KW-1133">Transmembrane helix</keyword>
<evidence type="ECO:0000256" key="6">
    <source>
        <dbReference type="PROSITE-ProRule" id="PRU00278"/>
    </source>
</evidence>
<comment type="caution">
    <text evidence="9">The sequence shown here is derived from an EMBL/GenBank/DDBJ whole genome shotgun (WGS) entry which is preliminary data.</text>
</comment>
<dbReference type="eggNOG" id="COG0760">
    <property type="taxonomic scope" value="Bacteria"/>
</dbReference>
<dbReference type="RefSeq" id="WP_002655111.1">
    <property type="nucleotide sequence ID" value="NZ_CH672377.1"/>
</dbReference>
<reference evidence="9 10" key="1">
    <citation type="submission" date="2006-02" db="EMBL/GenBank/DDBJ databases">
        <authorList>
            <person name="Amann R."/>
            <person name="Ferriera S."/>
            <person name="Johnson J."/>
            <person name="Kravitz S."/>
            <person name="Halpern A."/>
            <person name="Remington K."/>
            <person name="Beeson K."/>
            <person name="Tran B."/>
            <person name="Rogers Y.-H."/>
            <person name="Friedman R."/>
            <person name="Venter J.C."/>
        </authorList>
    </citation>
    <scope>NUCLEOTIDE SEQUENCE [LARGE SCALE GENOMIC DNA]</scope>
    <source>
        <strain evidence="9 10">DSM 3645</strain>
    </source>
</reference>
<dbReference type="InterPro" id="IPR050245">
    <property type="entry name" value="PrsA_foldase"/>
</dbReference>
<keyword evidence="7" id="KW-0472">Membrane</keyword>
<dbReference type="InterPro" id="IPR000297">
    <property type="entry name" value="PPIase_PpiC"/>
</dbReference>
<dbReference type="EC" id="5.2.1.8" evidence="2"/>
<evidence type="ECO:0000256" key="3">
    <source>
        <dbReference type="ARBA" id="ARBA00022729"/>
    </source>
</evidence>
<dbReference type="OrthoDB" id="275776at2"/>
<evidence type="ECO:0000256" key="5">
    <source>
        <dbReference type="ARBA" id="ARBA00023235"/>
    </source>
</evidence>
<feature type="domain" description="PpiC" evidence="8">
    <location>
        <begin position="182"/>
        <end position="273"/>
    </location>
</feature>
<dbReference type="PANTHER" id="PTHR47245:SF1">
    <property type="entry name" value="FOLDASE PROTEIN PRSA"/>
    <property type="match status" value="1"/>
</dbReference>
<organism evidence="9 10">
    <name type="scientific">Blastopirellula marina DSM 3645</name>
    <dbReference type="NCBI Taxonomy" id="314230"/>
    <lineage>
        <taxon>Bacteria</taxon>
        <taxon>Pseudomonadati</taxon>
        <taxon>Planctomycetota</taxon>
        <taxon>Planctomycetia</taxon>
        <taxon>Pirellulales</taxon>
        <taxon>Pirellulaceae</taxon>
        <taxon>Blastopirellula</taxon>
    </lineage>
</organism>
<evidence type="ECO:0000256" key="1">
    <source>
        <dbReference type="ARBA" id="ARBA00000971"/>
    </source>
</evidence>
<evidence type="ECO:0000256" key="2">
    <source>
        <dbReference type="ARBA" id="ARBA00013194"/>
    </source>
</evidence>
<dbReference type="GO" id="GO:0003755">
    <property type="term" value="F:peptidyl-prolyl cis-trans isomerase activity"/>
    <property type="evidence" value="ECO:0007669"/>
    <property type="project" value="UniProtKB-KW"/>
</dbReference>
<dbReference type="HOGENOM" id="CLU_440543_0_0_0"/>
<proteinExistence type="predicted"/>
<gene>
    <name evidence="9" type="ORF">DSM3645_07575</name>
</gene>
<keyword evidence="3" id="KW-0732">Signal</keyword>
<dbReference type="AlphaFoldDB" id="A3ZXR9"/>
<accession>A3ZXR9</accession>
<dbReference type="PROSITE" id="PS50198">
    <property type="entry name" value="PPIC_PPIASE_2"/>
    <property type="match status" value="2"/>
</dbReference>
<evidence type="ECO:0000313" key="10">
    <source>
        <dbReference type="Proteomes" id="UP000004358"/>
    </source>
</evidence>
<dbReference type="InterPro" id="IPR046357">
    <property type="entry name" value="PPIase_dom_sf"/>
</dbReference>
<keyword evidence="4 6" id="KW-0697">Rotamase</keyword>
<keyword evidence="7" id="KW-0812">Transmembrane</keyword>
<dbReference type="STRING" id="314230.DSM3645_07575"/>
<evidence type="ECO:0000256" key="4">
    <source>
        <dbReference type="ARBA" id="ARBA00023110"/>
    </source>
</evidence>